<organism evidence="1">
    <name type="scientific">Vibrio genomosp. F6</name>
    <dbReference type="NCBI Taxonomy" id="723172"/>
    <lineage>
        <taxon>Bacteria</taxon>
        <taxon>Pseudomonadati</taxon>
        <taxon>Pseudomonadota</taxon>
        <taxon>Gammaproteobacteria</taxon>
        <taxon>Vibrionales</taxon>
        <taxon>Vibrionaceae</taxon>
        <taxon>Vibrio</taxon>
    </lineage>
</organism>
<sequence length="47" mass="5173">MPTAPITNTFTRRVNLAFAAVVALKRQSGGYESNNMSFLNVSINTLR</sequence>
<reference evidence="1" key="1">
    <citation type="journal article" date="2015" name="MBio">
        <title>Eco-Evolutionary Dynamics of Episomes among Ecologically Cohesive Bacterial Populations.</title>
        <authorList>
            <person name="Xue H."/>
            <person name="Cordero O.X."/>
            <person name="Camas F.M."/>
            <person name="Trimble W."/>
            <person name="Meyer F."/>
            <person name="Guglielmini J."/>
            <person name="Rocha E.P."/>
            <person name="Polz M.F."/>
        </authorList>
    </citation>
    <scope>NUCLEOTIDE SEQUENCE</scope>
    <source>
        <strain evidence="1">FF_110</strain>
    </source>
</reference>
<name>A0A0H3ZSX9_9VIBR</name>
<dbReference type="EMBL" id="KP795645">
    <property type="protein sequence ID" value="AKN39375.1"/>
    <property type="molecule type" value="Genomic_DNA"/>
</dbReference>
<dbReference type="AlphaFoldDB" id="A0A0H3ZSX9"/>
<evidence type="ECO:0000313" key="1">
    <source>
        <dbReference type="EMBL" id="AKN39375.1"/>
    </source>
</evidence>
<proteinExistence type="predicted"/>
<accession>A0A0H3ZSX9</accession>
<protein>
    <submittedName>
        <fullName evidence="1">Uncharacterized protein</fullName>
    </submittedName>
</protein>